<reference evidence="2" key="1">
    <citation type="submission" date="2020-07" db="EMBL/GenBank/DDBJ databases">
        <title>Huge and variable diversity of episymbiotic CPR bacteria and DPANN archaea in groundwater ecosystems.</title>
        <authorList>
            <person name="He C.Y."/>
            <person name="Keren R."/>
            <person name="Whittaker M."/>
            <person name="Farag I.F."/>
            <person name="Doudna J."/>
            <person name="Cate J.H.D."/>
            <person name="Banfield J.F."/>
        </authorList>
    </citation>
    <scope>NUCLEOTIDE SEQUENCE</scope>
    <source>
        <strain evidence="2">NC_groundwater_17_Pr7_B-0.1um_64_12</strain>
    </source>
</reference>
<dbReference type="AlphaFoldDB" id="A0A931LT96"/>
<evidence type="ECO:0000259" key="1">
    <source>
        <dbReference type="PROSITE" id="PS51340"/>
    </source>
</evidence>
<dbReference type="SUPFAM" id="SSF50800">
    <property type="entry name" value="PK beta-barrel domain-like"/>
    <property type="match status" value="1"/>
</dbReference>
<dbReference type="GO" id="GO:0030151">
    <property type="term" value="F:molybdenum ion binding"/>
    <property type="evidence" value="ECO:0007669"/>
    <property type="project" value="InterPro"/>
</dbReference>
<organism evidence="2 3">
    <name type="scientific">Fimbriimonas ginsengisoli</name>
    <dbReference type="NCBI Taxonomy" id="1005039"/>
    <lineage>
        <taxon>Bacteria</taxon>
        <taxon>Bacillati</taxon>
        <taxon>Armatimonadota</taxon>
        <taxon>Fimbriimonadia</taxon>
        <taxon>Fimbriimonadales</taxon>
        <taxon>Fimbriimonadaceae</taxon>
        <taxon>Fimbriimonas</taxon>
    </lineage>
</organism>
<protein>
    <recommendedName>
        <fullName evidence="1">MOSC domain-containing protein</fullName>
    </recommendedName>
</protein>
<dbReference type="Gene3D" id="2.40.33.20">
    <property type="entry name" value="PK beta-barrel domain-like"/>
    <property type="match status" value="1"/>
</dbReference>
<feature type="domain" description="MOSC" evidence="1">
    <location>
        <begin position="19"/>
        <end position="143"/>
    </location>
</feature>
<dbReference type="GO" id="GO:0030170">
    <property type="term" value="F:pyridoxal phosphate binding"/>
    <property type="evidence" value="ECO:0007669"/>
    <property type="project" value="InterPro"/>
</dbReference>
<evidence type="ECO:0000313" key="2">
    <source>
        <dbReference type="EMBL" id="MBI1755769.1"/>
    </source>
</evidence>
<dbReference type="InterPro" id="IPR011037">
    <property type="entry name" value="Pyrv_Knase-like_insert_dom_sf"/>
</dbReference>
<proteinExistence type="predicted"/>
<dbReference type="PROSITE" id="PS51340">
    <property type="entry name" value="MOSC"/>
    <property type="match status" value="1"/>
</dbReference>
<evidence type="ECO:0000313" key="3">
    <source>
        <dbReference type="Proteomes" id="UP000727962"/>
    </source>
</evidence>
<comment type="caution">
    <text evidence="2">The sequence shown here is derived from an EMBL/GenBank/DDBJ whole genome shotgun (WGS) entry which is preliminary data.</text>
</comment>
<sequence>MNEPTVVALHTKLARGEMRSVGELQVLAGRGFVNDHYFDDPRGRQCLLLSTDTLYEFGYDAGTLIEQVTLSLKGLQGLTDGTVVHIGSVPFELATECRPCSGMAGRLGEEPEEFKARLAGKRGRFAKALANGVIRVGDPVRVSTAAVEERV</sequence>
<accession>A0A931LT96</accession>
<dbReference type="Pfam" id="PF03473">
    <property type="entry name" value="MOSC"/>
    <property type="match status" value="1"/>
</dbReference>
<dbReference type="Proteomes" id="UP000727962">
    <property type="component" value="Unassembled WGS sequence"/>
</dbReference>
<dbReference type="GO" id="GO:0003824">
    <property type="term" value="F:catalytic activity"/>
    <property type="evidence" value="ECO:0007669"/>
    <property type="project" value="InterPro"/>
</dbReference>
<dbReference type="InterPro" id="IPR005302">
    <property type="entry name" value="MoCF_Sase_C"/>
</dbReference>
<gene>
    <name evidence="2" type="ORF">HYR64_01515</name>
</gene>
<dbReference type="EMBL" id="JACOSL010000008">
    <property type="protein sequence ID" value="MBI1755769.1"/>
    <property type="molecule type" value="Genomic_DNA"/>
</dbReference>
<name>A0A931LT96_FIMGI</name>